<gene>
    <name evidence="9" type="ORF">M2319_000651</name>
</gene>
<keyword evidence="7 9" id="KW-0413">Isomerase</keyword>
<evidence type="ECO:0000256" key="6">
    <source>
        <dbReference type="ARBA" id="ARBA00023211"/>
    </source>
</evidence>
<reference evidence="10" key="1">
    <citation type="submission" date="2023-07" db="EMBL/GenBank/DDBJ databases">
        <title>Genome sequencing of Purple Non-Sulfur Bacteria from various extreme environments.</title>
        <authorList>
            <person name="Mayer M."/>
        </authorList>
    </citation>
    <scope>NUCLEOTIDE SEQUENCE [LARGE SCALE GENOMIC DNA]</scope>
    <source>
        <strain evidence="10">DSM 17935</strain>
    </source>
</reference>
<protein>
    <submittedName>
        <fullName evidence="9">Muconate cycloisomerase</fullName>
        <ecNumber evidence="9">5.5.1.1</ecNumber>
    </submittedName>
</protein>
<accession>A0ABT3H7G4</accession>
<comment type="cofactor">
    <cofactor evidence="1">
        <name>Mn(2+)</name>
        <dbReference type="ChEBI" id="CHEBI:29035"/>
    </cofactor>
</comment>
<dbReference type="InterPro" id="IPR036849">
    <property type="entry name" value="Enolase-like_C_sf"/>
</dbReference>
<comment type="similarity">
    <text evidence="3">Belongs to the mandelate racemase/muconate lactonizing enzyme family.</text>
</comment>
<dbReference type="Pfam" id="PF02746">
    <property type="entry name" value="MR_MLE_N"/>
    <property type="match status" value="1"/>
</dbReference>
<dbReference type="SFLD" id="SFLDS00001">
    <property type="entry name" value="Enolase"/>
    <property type="match status" value="1"/>
</dbReference>
<comment type="caution">
    <text evidence="9">The sequence shown here is derived from an EMBL/GenBank/DDBJ whole genome shotgun (WGS) entry which is preliminary data.</text>
</comment>
<evidence type="ECO:0000256" key="7">
    <source>
        <dbReference type="ARBA" id="ARBA00023235"/>
    </source>
</evidence>
<dbReference type="PANTHER" id="PTHR48073">
    <property type="entry name" value="O-SUCCINYLBENZOATE SYNTHASE-RELATED"/>
    <property type="match status" value="1"/>
</dbReference>
<dbReference type="InterPro" id="IPR013342">
    <property type="entry name" value="Mandelate_racemase_C"/>
</dbReference>
<dbReference type="GO" id="GO:0018849">
    <property type="term" value="F:muconate cycloisomerase activity"/>
    <property type="evidence" value="ECO:0007669"/>
    <property type="project" value="UniProtKB-EC"/>
</dbReference>
<dbReference type="SUPFAM" id="SSF54826">
    <property type="entry name" value="Enolase N-terminal domain-like"/>
    <property type="match status" value="1"/>
</dbReference>
<dbReference type="Proteomes" id="UP001209755">
    <property type="component" value="Unassembled WGS sequence"/>
</dbReference>
<keyword evidence="10" id="KW-1185">Reference proteome</keyword>
<dbReference type="InterPro" id="IPR013341">
    <property type="entry name" value="Mandelate_racemase_N_dom"/>
</dbReference>
<organism evidence="9 10">
    <name type="scientific">Rhodobium gokarnense</name>
    <dbReference type="NCBI Taxonomy" id="364296"/>
    <lineage>
        <taxon>Bacteria</taxon>
        <taxon>Pseudomonadati</taxon>
        <taxon>Pseudomonadota</taxon>
        <taxon>Alphaproteobacteria</taxon>
        <taxon>Hyphomicrobiales</taxon>
        <taxon>Rhodobiaceae</taxon>
        <taxon>Rhodobium</taxon>
    </lineage>
</organism>
<comment type="pathway">
    <text evidence="2">Aromatic compound metabolism.</text>
</comment>
<evidence type="ECO:0000256" key="4">
    <source>
        <dbReference type="ARBA" id="ARBA00022723"/>
    </source>
</evidence>
<dbReference type="PROSITE" id="PS00909">
    <property type="entry name" value="MR_MLE_2"/>
    <property type="match status" value="1"/>
</dbReference>
<dbReference type="Gene3D" id="3.20.20.120">
    <property type="entry name" value="Enolase-like C-terminal domain"/>
    <property type="match status" value="1"/>
</dbReference>
<dbReference type="SMART" id="SM00922">
    <property type="entry name" value="MR_MLE"/>
    <property type="match status" value="1"/>
</dbReference>
<dbReference type="InterPro" id="IPR018110">
    <property type="entry name" value="Mandel_Rmase/mucon_lact_enz_CS"/>
</dbReference>
<keyword evidence="6" id="KW-0464">Manganese</keyword>
<dbReference type="RefSeq" id="WP_264600004.1">
    <property type="nucleotide sequence ID" value="NZ_JAOQNS010000002.1"/>
</dbReference>
<feature type="domain" description="Mandelate racemase/muconate lactonizing enzyme C-terminal" evidence="8">
    <location>
        <begin position="142"/>
        <end position="240"/>
    </location>
</feature>
<evidence type="ECO:0000256" key="3">
    <source>
        <dbReference type="ARBA" id="ARBA00008031"/>
    </source>
</evidence>
<dbReference type="Gene3D" id="3.30.390.10">
    <property type="entry name" value="Enolase-like, N-terminal domain"/>
    <property type="match status" value="1"/>
</dbReference>
<evidence type="ECO:0000259" key="8">
    <source>
        <dbReference type="SMART" id="SM00922"/>
    </source>
</evidence>
<dbReference type="EMBL" id="JAOQNS010000002">
    <property type="protein sequence ID" value="MCW2306332.1"/>
    <property type="molecule type" value="Genomic_DNA"/>
</dbReference>
<proteinExistence type="inferred from homology"/>
<keyword evidence="5" id="KW-0058">Aromatic hydrocarbons catabolism</keyword>
<dbReference type="PANTHER" id="PTHR48073:SF2">
    <property type="entry name" value="O-SUCCINYLBENZOATE SYNTHASE"/>
    <property type="match status" value="1"/>
</dbReference>
<dbReference type="InterPro" id="IPR029065">
    <property type="entry name" value="Enolase_C-like"/>
</dbReference>
<evidence type="ECO:0000256" key="1">
    <source>
        <dbReference type="ARBA" id="ARBA00001936"/>
    </source>
</evidence>
<evidence type="ECO:0000313" key="9">
    <source>
        <dbReference type="EMBL" id="MCW2306332.1"/>
    </source>
</evidence>
<dbReference type="SUPFAM" id="SSF51604">
    <property type="entry name" value="Enolase C-terminal domain-like"/>
    <property type="match status" value="1"/>
</dbReference>
<name>A0ABT3H7G4_9HYPH</name>
<evidence type="ECO:0000256" key="2">
    <source>
        <dbReference type="ARBA" id="ARBA00005211"/>
    </source>
</evidence>
<dbReference type="EC" id="5.5.1.1" evidence="9"/>
<keyword evidence="4" id="KW-0479">Metal-binding</keyword>
<dbReference type="Pfam" id="PF13378">
    <property type="entry name" value="MR_MLE_C"/>
    <property type="match status" value="1"/>
</dbReference>
<evidence type="ECO:0000313" key="10">
    <source>
        <dbReference type="Proteomes" id="UP001209755"/>
    </source>
</evidence>
<evidence type="ECO:0000256" key="5">
    <source>
        <dbReference type="ARBA" id="ARBA00022797"/>
    </source>
</evidence>
<dbReference type="InterPro" id="IPR029017">
    <property type="entry name" value="Enolase-like_N"/>
</dbReference>
<dbReference type="SFLD" id="SFLDG00180">
    <property type="entry name" value="muconate_cycloisomerase"/>
    <property type="match status" value="1"/>
</dbReference>
<sequence>MKIAAIETVVFDLPTKHPHKLAMVTITTQSMLLVRVKGDNGLEGLGEASVVLRYGSETIEGVQAAVEHYLAPPLIGRDPANIEEILAVMDGILKDNWCAKGVIEMACVDLVARTLNVPAAVLFGGSVRESIPVLRVLGNGVAEKDIALAEEAMAAGSNNRFLVKLGRADPKDDVERALAVKAALGDRAIVHADANQCWNEATANWCIERLEAGGIALIEQPLPRSDVDGMRRLTERHTIPIMADEAIDTLESAMAFARNRAADAFSIKITKHGGLHRTKKVAAVAEAAGITMFGGTMLESTLGTFACIQFYSTIVRLDWGCQMFGPLLFKDSITVEQPEYRNFAITVPRKPGFGATIDEDKLTFYRRK</sequence>
<dbReference type="InterPro" id="IPR013370">
    <property type="entry name" value="Chloromuconate_cycloisomerase"/>
</dbReference>
<dbReference type="NCBIfam" id="TIGR02534">
    <property type="entry name" value="mucon_cyclo"/>
    <property type="match status" value="1"/>
</dbReference>